<evidence type="ECO:0000256" key="1">
    <source>
        <dbReference type="SAM" id="MobiDB-lite"/>
    </source>
</evidence>
<dbReference type="Proteomes" id="UP001430848">
    <property type="component" value="Unassembled WGS sequence"/>
</dbReference>
<evidence type="ECO:0008006" key="4">
    <source>
        <dbReference type="Google" id="ProtNLM"/>
    </source>
</evidence>
<dbReference type="Gene3D" id="2.60.120.620">
    <property type="entry name" value="q2cbj1_9rhob like domain"/>
    <property type="match status" value="1"/>
</dbReference>
<feature type="region of interest" description="Disordered" evidence="1">
    <location>
        <begin position="849"/>
        <end position="889"/>
    </location>
</feature>
<protein>
    <recommendedName>
        <fullName evidence="4">Prolyl 4-hydroxylase alpha subunit Fe(2+) 2OG dioxygenase domain-containing protein</fullName>
    </recommendedName>
</protein>
<name>A0ABR1PHA0_DIAER</name>
<reference evidence="2 3" key="1">
    <citation type="submission" date="2024-02" db="EMBL/GenBank/DDBJ databases">
        <title>De novo assembly and annotation of 12 fungi associated with fruit tree decline syndrome in Ontario, Canada.</title>
        <authorList>
            <person name="Sulman M."/>
            <person name="Ellouze W."/>
            <person name="Ilyukhin E."/>
        </authorList>
    </citation>
    <scope>NUCLEOTIDE SEQUENCE [LARGE SCALE GENOMIC DNA]</scope>
    <source>
        <strain evidence="2 3">M169</strain>
    </source>
</reference>
<evidence type="ECO:0000313" key="2">
    <source>
        <dbReference type="EMBL" id="KAK7736806.1"/>
    </source>
</evidence>
<sequence length="889" mass="98977">MPGMSYGRTVFKQGSTMEGELSPACVAWKKELQQDLESVQTVGDFAIQRIHTQFVNPGLEIDGCLIPLPLIPLFADQIKAVAKPAPISRDGGAVVDYSARLTWELSHDHFRIANPAWSEFLESLKQDAAQRLGLALSDLIVEPDKLLLYEKGSFSRHHKDSETKPGVIGTLVICLPSEHEGGHVHLAHAGKEHVFATAFGSAFNLSSLAWYSDATHEVKEVTSGHRLDLNYSIIQKAGAGKSAGFFAKQQAQVKARIARWPGDLSKLVYFLEHKYPQASLSPTNLEQHDRAIFDVLSPACSEAGVYLLLGNITKQEYDQDYDPDYHGDDGEKMGISLDFLCNAVGRKIASGIEISTQHIVAADPYSNRAADSEDEGEEDESPNKLRYHNSALVLIPRNKLHDLLGSGADIWAMLLQFIADQNKNPRDANLRADLLKFMDKVLDFGLPPAGILRRYTPDNPAQTLTGLAIMRSSWSLNDIPLYRKAIRYCVAGGNIPQDLPKRLATLATQSRSPHAVDWNKCLGGLLECPLDLTRIFAALNEFEKALEQQDFQESFRTWVTPLKRSNFDSKVHLTVDDHDFIGELASSLWHDDAWVEQQSGEEDIELAATAIVPRRINLLSLHDQKAANEVDRFVELFGTCLASGFTDEALKLAQSIKPDARHQLHPPGPRLVFTGVRTAYVPNLAHELVRILGDLMDLHKAPFMESLRGVFEDLLRNYALSPFPDYPVRPAGWAHKPRACTAACGPCRGLDLFLTDQQQQAARFSLLKKDRDHLEKRLPRGLFRCVVDPSSKPHTLLVHKNSQDGEFRQALATYEARAKDLRLYTKDLREEHFKKILGDDLYRELVLLEGPPGSGGSGGRPSQTAAGVKREAEEELWPPPRPGVRQWIA</sequence>
<accession>A0ABR1PHA0</accession>
<proteinExistence type="predicted"/>
<dbReference type="PANTHER" id="PTHR33099">
    <property type="entry name" value="FE2OG DIOXYGENASE DOMAIN-CONTAINING PROTEIN"/>
    <property type="match status" value="1"/>
</dbReference>
<evidence type="ECO:0000313" key="3">
    <source>
        <dbReference type="Proteomes" id="UP001430848"/>
    </source>
</evidence>
<gene>
    <name evidence="2" type="ORF">SLS63_003155</name>
</gene>
<dbReference type="EMBL" id="JAKNSF020000009">
    <property type="protein sequence ID" value="KAK7736806.1"/>
    <property type="molecule type" value="Genomic_DNA"/>
</dbReference>
<comment type="caution">
    <text evidence="2">The sequence shown here is derived from an EMBL/GenBank/DDBJ whole genome shotgun (WGS) entry which is preliminary data.</text>
</comment>
<keyword evidence="3" id="KW-1185">Reference proteome</keyword>
<organism evidence="2 3">
    <name type="scientific">Diaporthe eres</name>
    <name type="common">Phomopsis oblonga</name>
    <dbReference type="NCBI Taxonomy" id="83184"/>
    <lineage>
        <taxon>Eukaryota</taxon>
        <taxon>Fungi</taxon>
        <taxon>Dikarya</taxon>
        <taxon>Ascomycota</taxon>
        <taxon>Pezizomycotina</taxon>
        <taxon>Sordariomycetes</taxon>
        <taxon>Sordariomycetidae</taxon>
        <taxon>Diaporthales</taxon>
        <taxon>Diaporthaceae</taxon>
        <taxon>Diaporthe</taxon>
        <taxon>Diaporthe eres species complex</taxon>
    </lineage>
</organism>
<dbReference type="PANTHER" id="PTHR33099:SF7">
    <property type="entry name" value="MYND-TYPE DOMAIN-CONTAINING PROTEIN"/>
    <property type="match status" value="1"/>
</dbReference>